<feature type="transmembrane region" description="Helical" evidence="1">
    <location>
        <begin position="776"/>
        <end position="797"/>
    </location>
</feature>
<protein>
    <submittedName>
        <fullName evidence="2">Uncharacterized protein</fullName>
    </submittedName>
</protein>
<evidence type="ECO:0000313" key="2">
    <source>
        <dbReference type="EMBL" id="CAH3043295.1"/>
    </source>
</evidence>
<feature type="transmembrane region" description="Helical" evidence="1">
    <location>
        <begin position="69"/>
        <end position="94"/>
    </location>
</feature>
<feature type="transmembrane region" description="Helical" evidence="1">
    <location>
        <begin position="562"/>
        <end position="580"/>
    </location>
</feature>
<reference evidence="2 3" key="1">
    <citation type="submission" date="2022-05" db="EMBL/GenBank/DDBJ databases">
        <authorList>
            <consortium name="Genoscope - CEA"/>
            <person name="William W."/>
        </authorList>
    </citation>
    <scope>NUCLEOTIDE SEQUENCE [LARGE SCALE GENOMIC DNA]</scope>
</reference>
<feature type="transmembrane region" description="Helical" evidence="1">
    <location>
        <begin position="490"/>
        <end position="512"/>
    </location>
</feature>
<comment type="caution">
    <text evidence="2">The sequence shown here is derived from an EMBL/GenBank/DDBJ whole genome shotgun (WGS) entry which is preliminary data.</text>
</comment>
<feature type="transmembrane region" description="Helical" evidence="1">
    <location>
        <begin position="214"/>
        <end position="237"/>
    </location>
</feature>
<accession>A0ABN8N9I4</accession>
<dbReference type="Proteomes" id="UP001159405">
    <property type="component" value="Unassembled WGS sequence"/>
</dbReference>
<evidence type="ECO:0000256" key="1">
    <source>
        <dbReference type="SAM" id="Phobius"/>
    </source>
</evidence>
<feature type="transmembrane region" description="Helical" evidence="1">
    <location>
        <begin position="36"/>
        <end position="57"/>
    </location>
</feature>
<feature type="transmembrane region" description="Helical" evidence="1">
    <location>
        <begin position="257"/>
        <end position="278"/>
    </location>
</feature>
<name>A0ABN8N9I4_9CNID</name>
<keyword evidence="1" id="KW-1133">Transmembrane helix</keyword>
<evidence type="ECO:0000313" key="3">
    <source>
        <dbReference type="Proteomes" id="UP001159405"/>
    </source>
</evidence>
<gene>
    <name evidence="2" type="ORF">PLOB_00002834</name>
</gene>
<feature type="transmembrane region" description="Helical" evidence="1">
    <location>
        <begin position="437"/>
        <end position="465"/>
    </location>
</feature>
<sequence>MKIKLFLISSFIVAFYVAYRIALQGLGASYSDLTPVQSILGNVTFLFSMCMQSWALAKHFFQAVRARKVKTFLWIIGSTLFTFIVATMVAYLIYPAYDKQDKTGKVYIALFSPLIGVVLKASSRLFVQRLWRISHPGKTFVYLVPLYYGSAVVLRLLQVDLDSLKAVALIGAIHGIAEVIERSIIVLIDYIYHQIYERKRLSWGSFRTARCERLATDIAIMSMLYEASAVISVNGFLHLHEYFYTVDKTSLELVQSFAITTAVPLIIEWFFTCLSIAIETRYQNKSIMAVWRRQWKIHLTVAMVNTLPIAAWSSLNLLTSIEGRFPTKLYCRLDCSICGSIIFGLTRSVAEHYDPSWVEFDPETFGFHLLESTGLEWNSDPVDEFIFQEYGDREVRRSAVQRITDACSPEDHDDSQDEQEYRAMEWKKFRPSKIRTLWYSMYFGFFISILAATLIGTFSILVYYVGYQVTLVCLARPKDSIPSKIQWSKTISECMEIIFLHLWFFVNTLFFFRSYQIMGLKSKLFLVSSVFYVLDAAYRIALQALGISRSELTPLQRIPGNILFSFSIGVQSCVLARHFFRAVVGPRKLTFLLMIGSCALTFTVAILVSYLIYPAYNKQDKTGKIYIAVFTPLITVVLKGSSRLCVQRLWRISHPGTSFLLLVPLYYGSAVMLRVLQVDLSTLKSVALIGIIHGIAEVIERSIVVLIDYINHQICERRRISWGSFRTPRRERLATDIAIMSMLCEASAIISVNGFLHLHEYFYTDGKTVVELLQSFAITTAVPLIIEWFFTCLSIAIETRYQNRPIMAVWRRHWKRHITVAIVNALPIAIWTSTSLLIAIQGRFPKERDYCVLPFTHP</sequence>
<feature type="transmembrane region" description="Helical" evidence="1">
    <location>
        <begin position="169"/>
        <end position="193"/>
    </location>
</feature>
<feature type="transmembrane region" description="Helical" evidence="1">
    <location>
        <begin position="818"/>
        <end position="840"/>
    </location>
</feature>
<keyword evidence="1" id="KW-0472">Membrane</keyword>
<feature type="transmembrane region" description="Helical" evidence="1">
    <location>
        <begin position="139"/>
        <end position="157"/>
    </location>
</feature>
<feature type="transmembrane region" description="Helical" evidence="1">
    <location>
        <begin position="592"/>
        <end position="613"/>
    </location>
</feature>
<feature type="transmembrane region" description="Helical" evidence="1">
    <location>
        <begin position="524"/>
        <end position="542"/>
    </location>
</feature>
<feature type="transmembrane region" description="Helical" evidence="1">
    <location>
        <begin position="658"/>
        <end position="676"/>
    </location>
</feature>
<keyword evidence="1" id="KW-0812">Transmembrane</keyword>
<dbReference type="EMBL" id="CALNXK010000011">
    <property type="protein sequence ID" value="CAH3043295.1"/>
    <property type="molecule type" value="Genomic_DNA"/>
</dbReference>
<feature type="transmembrane region" description="Helical" evidence="1">
    <location>
        <begin position="733"/>
        <end position="756"/>
    </location>
</feature>
<organism evidence="2 3">
    <name type="scientific">Porites lobata</name>
    <dbReference type="NCBI Taxonomy" id="104759"/>
    <lineage>
        <taxon>Eukaryota</taxon>
        <taxon>Metazoa</taxon>
        <taxon>Cnidaria</taxon>
        <taxon>Anthozoa</taxon>
        <taxon>Hexacorallia</taxon>
        <taxon>Scleractinia</taxon>
        <taxon>Fungiina</taxon>
        <taxon>Poritidae</taxon>
        <taxon>Porites</taxon>
    </lineage>
</organism>
<proteinExistence type="predicted"/>
<feature type="transmembrane region" description="Helical" evidence="1">
    <location>
        <begin position="625"/>
        <end position="646"/>
    </location>
</feature>
<keyword evidence="3" id="KW-1185">Reference proteome</keyword>
<feature type="transmembrane region" description="Helical" evidence="1">
    <location>
        <begin position="106"/>
        <end position="127"/>
    </location>
</feature>
<feature type="transmembrane region" description="Helical" evidence="1">
    <location>
        <begin position="688"/>
        <end position="712"/>
    </location>
</feature>